<feature type="non-terminal residue" evidence="2">
    <location>
        <position position="1"/>
    </location>
</feature>
<accession>A0A9P7FET4</accession>
<comment type="caution">
    <text evidence="2">The sequence shown here is derived from an EMBL/GenBank/DDBJ whole genome shotgun (WGS) entry which is preliminary data.</text>
</comment>
<organism evidence="2 3">
    <name type="scientific">Suillus discolor</name>
    <dbReference type="NCBI Taxonomy" id="1912936"/>
    <lineage>
        <taxon>Eukaryota</taxon>
        <taxon>Fungi</taxon>
        <taxon>Dikarya</taxon>
        <taxon>Basidiomycota</taxon>
        <taxon>Agaricomycotina</taxon>
        <taxon>Agaricomycetes</taxon>
        <taxon>Agaricomycetidae</taxon>
        <taxon>Boletales</taxon>
        <taxon>Suillineae</taxon>
        <taxon>Suillaceae</taxon>
        <taxon>Suillus</taxon>
    </lineage>
</organism>
<feature type="region of interest" description="Disordered" evidence="1">
    <location>
        <begin position="139"/>
        <end position="188"/>
    </location>
</feature>
<evidence type="ECO:0000313" key="2">
    <source>
        <dbReference type="EMBL" id="KAG2114680.1"/>
    </source>
</evidence>
<dbReference type="Proteomes" id="UP000823399">
    <property type="component" value="Unassembled WGS sequence"/>
</dbReference>
<evidence type="ECO:0000313" key="3">
    <source>
        <dbReference type="Proteomes" id="UP000823399"/>
    </source>
</evidence>
<evidence type="ECO:0000256" key="1">
    <source>
        <dbReference type="SAM" id="MobiDB-lite"/>
    </source>
</evidence>
<feature type="compositionally biased region" description="Low complexity" evidence="1">
    <location>
        <begin position="168"/>
        <end position="188"/>
    </location>
</feature>
<dbReference type="AlphaFoldDB" id="A0A9P7FET4"/>
<dbReference type="RefSeq" id="XP_041296628.1">
    <property type="nucleotide sequence ID" value="XM_041430318.1"/>
</dbReference>
<reference evidence="2" key="1">
    <citation type="journal article" date="2020" name="New Phytol.">
        <title>Comparative genomics reveals dynamic genome evolution in host specialist ectomycorrhizal fungi.</title>
        <authorList>
            <person name="Lofgren L.A."/>
            <person name="Nguyen N.H."/>
            <person name="Vilgalys R."/>
            <person name="Ruytinx J."/>
            <person name="Liao H.L."/>
            <person name="Branco S."/>
            <person name="Kuo A."/>
            <person name="LaButti K."/>
            <person name="Lipzen A."/>
            <person name="Andreopoulos W."/>
            <person name="Pangilinan J."/>
            <person name="Riley R."/>
            <person name="Hundley H."/>
            <person name="Na H."/>
            <person name="Barry K."/>
            <person name="Grigoriev I.V."/>
            <person name="Stajich J.E."/>
            <person name="Kennedy P.G."/>
        </authorList>
    </citation>
    <scope>NUCLEOTIDE SEQUENCE</scope>
    <source>
        <strain evidence="2">FC423</strain>
    </source>
</reference>
<gene>
    <name evidence="2" type="ORF">F5147DRAFT_545477</name>
</gene>
<feature type="non-terminal residue" evidence="2">
    <location>
        <position position="188"/>
    </location>
</feature>
<dbReference type="OrthoDB" id="2681747at2759"/>
<proteinExistence type="predicted"/>
<name>A0A9P7FET4_9AGAM</name>
<sequence>ESLSTLIARIEEGMAKIQRLHPQDSSKPYSLSTLDAELVSMAMIHAFGEDYAQFASSLILLKSLDKKELKAAFLTEETQHCRRADALRASSSDSALVSATGVPPSSCKCGANAVCDFCEKADHCVHQCFAMQHAREVHKTRQASNQPGKSGRRSRNADKASEVSSTMSQPSPGSNASSNASSSVPASA</sequence>
<keyword evidence="3" id="KW-1185">Reference proteome</keyword>
<dbReference type="EMBL" id="JABBWM010000009">
    <property type="protein sequence ID" value="KAG2114680.1"/>
    <property type="molecule type" value="Genomic_DNA"/>
</dbReference>
<dbReference type="GeneID" id="64692577"/>
<protein>
    <submittedName>
        <fullName evidence="2">Uncharacterized protein</fullName>
    </submittedName>
</protein>